<dbReference type="GO" id="GO:0005975">
    <property type="term" value="P:carbohydrate metabolic process"/>
    <property type="evidence" value="ECO:0007669"/>
    <property type="project" value="InterPro"/>
</dbReference>
<dbReference type="GO" id="GO:0004560">
    <property type="term" value="F:alpha-L-fucosidase activity"/>
    <property type="evidence" value="ECO:0007669"/>
    <property type="project" value="InterPro"/>
</dbReference>
<evidence type="ECO:0000313" key="2">
    <source>
        <dbReference type="Proteomes" id="UP000525652"/>
    </source>
</evidence>
<dbReference type="EMBL" id="JACHVA010000099">
    <property type="protein sequence ID" value="MBC2602527.1"/>
    <property type="molecule type" value="Genomic_DNA"/>
</dbReference>
<protein>
    <submittedName>
        <fullName evidence="1">Alpha-L-fucosidase</fullName>
    </submittedName>
</protein>
<reference evidence="1 2" key="1">
    <citation type="submission" date="2020-07" db="EMBL/GenBank/DDBJ databases">
        <authorList>
            <person name="Feng X."/>
        </authorList>
    </citation>
    <scope>NUCLEOTIDE SEQUENCE [LARGE SCALE GENOMIC DNA]</scope>
    <source>
        <strain evidence="1 2">JCM14086</strain>
    </source>
</reference>
<proteinExistence type="predicted"/>
<name>A0A7X1E6B7_9BACT</name>
<dbReference type="Proteomes" id="UP000525652">
    <property type="component" value="Unassembled WGS sequence"/>
</dbReference>
<accession>A0A7X1E6B7</accession>
<evidence type="ECO:0000313" key="1">
    <source>
        <dbReference type="EMBL" id="MBC2602527.1"/>
    </source>
</evidence>
<dbReference type="Gene3D" id="3.20.20.80">
    <property type="entry name" value="Glycosidases"/>
    <property type="match status" value="1"/>
</dbReference>
<organism evidence="1 2">
    <name type="scientific">Puniceicoccus vermicola</name>
    <dbReference type="NCBI Taxonomy" id="388746"/>
    <lineage>
        <taxon>Bacteria</taxon>
        <taxon>Pseudomonadati</taxon>
        <taxon>Verrucomicrobiota</taxon>
        <taxon>Opitutia</taxon>
        <taxon>Puniceicoccales</taxon>
        <taxon>Puniceicoccaceae</taxon>
        <taxon>Puniceicoccus</taxon>
    </lineage>
</organism>
<dbReference type="InterPro" id="IPR017853">
    <property type="entry name" value="GH"/>
</dbReference>
<dbReference type="AlphaFoldDB" id="A0A7X1E6B7"/>
<gene>
    <name evidence="1" type="ORF">H5P30_12150</name>
</gene>
<sequence>MALYHSLNNWMDQPDSCDALESKDAYEEFIGNTFERIRELVTRFNSVDVLWYDGWWPFNSKQWKAEEMNAHVGSFCPHLEACAKSTNTDGQTFDSKKAGLHLQFDIRPSSPHEYLHRRIHPNPETAPRIHSCSLLF</sequence>
<comment type="caution">
    <text evidence="1">The sequence shown here is derived from an EMBL/GenBank/DDBJ whole genome shotgun (WGS) entry which is preliminary data.</text>
</comment>
<keyword evidence="2" id="KW-1185">Reference proteome</keyword>
<dbReference type="SUPFAM" id="SSF51445">
    <property type="entry name" value="(Trans)glycosidases"/>
    <property type="match status" value="1"/>
</dbReference>